<dbReference type="PANTHER" id="PTHR22950">
    <property type="entry name" value="AMINO ACID TRANSPORTER"/>
    <property type="match status" value="1"/>
</dbReference>
<feature type="transmembrane region" description="Helical" evidence="7">
    <location>
        <begin position="433"/>
        <end position="457"/>
    </location>
</feature>
<evidence type="ECO:0000256" key="6">
    <source>
        <dbReference type="SAM" id="MobiDB-lite"/>
    </source>
</evidence>
<keyword evidence="5 7" id="KW-0472">Membrane</keyword>
<sequence>MSAIYPNDKVDNTYPDEKQEPHLSYGNTTDSDGEHVSITALVAEDHSHDIKLRTMSWQKAAWLLAGDQVCLAIMAQTWSLSVLGWVPGIITMVVAGVLFWITSITMHKFIMKYPQITNICDFGYYICGKSRIAYEFTGFMLLANNIILIGFHVLTGAKVINTLSDHSLCTVVFSVIVTLMGIVMSIPRTLKHVSFMSIFSAACMGLAILLFLIFSGIESAPLYGYNGDYPTLGPVKTYAFPPKGTTWVDCMNAVLNITFLWVPQILFPTFISEMEKPQDFPKSLAVLTGISAFLFIVPPAIGFRYLGQYSTAPAFGSLGVTSYKKGSFAFVIVPTVIIGVIYANVSAKFVYFRILGKSRHAHSNTVIGWGVWVAVMAGIWGIAFIFSEVVPSMGDFLSLLGAAFDSFFGFIYFAIAYWQLYKGKLFRGAGRSVMTIVHIFVMCCGLFLLGPGLYAAVKAIIADYSGSTRPAFSCANLAI</sequence>
<evidence type="ECO:0000256" key="3">
    <source>
        <dbReference type="ARBA" id="ARBA00022692"/>
    </source>
</evidence>
<feature type="compositionally biased region" description="Basic and acidic residues" evidence="6">
    <location>
        <begin position="8"/>
        <end position="21"/>
    </location>
</feature>
<gene>
    <name evidence="9 11" type="ORF">BDZ99DRAFT_464196</name>
</gene>
<name>A0A6A6YHS0_9PEZI</name>
<feature type="transmembrane region" description="Helical" evidence="7">
    <location>
        <begin position="284"/>
        <end position="306"/>
    </location>
</feature>
<accession>A0A6A6YHS0</accession>
<reference evidence="11" key="2">
    <citation type="submission" date="2020-04" db="EMBL/GenBank/DDBJ databases">
        <authorList>
            <consortium name="NCBI Genome Project"/>
        </authorList>
    </citation>
    <scope>NUCLEOTIDE SEQUENCE</scope>
    <source>
        <strain evidence="11">CBS 304.34</strain>
    </source>
</reference>
<feature type="transmembrane region" description="Helical" evidence="7">
    <location>
        <begin position="132"/>
        <end position="154"/>
    </location>
</feature>
<feature type="transmembrane region" description="Helical" evidence="7">
    <location>
        <begin position="366"/>
        <end position="387"/>
    </location>
</feature>
<feature type="region of interest" description="Disordered" evidence="6">
    <location>
        <begin position="1"/>
        <end position="31"/>
    </location>
</feature>
<protein>
    <submittedName>
        <fullName evidence="9 11">Amino acid transporter</fullName>
    </submittedName>
</protein>
<dbReference type="GO" id="GO:0016020">
    <property type="term" value="C:membrane"/>
    <property type="evidence" value="ECO:0007669"/>
    <property type="project" value="UniProtKB-SubCell"/>
</dbReference>
<keyword evidence="3 7" id="KW-0812">Transmembrane</keyword>
<organism evidence="9">
    <name type="scientific">Mytilinidion resinicola</name>
    <dbReference type="NCBI Taxonomy" id="574789"/>
    <lineage>
        <taxon>Eukaryota</taxon>
        <taxon>Fungi</taxon>
        <taxon>Dikarya</taxon>
        <taxon>Ascomycota</taxon>
        <taxon>Pezizomycotina</taxon>
        <taxon>Dothideomycetes</taxon>
        <taxon>Pleosporomycetidae</taxon>
        <taxon>Mytilinidiales</taxon>
        <taxon>Mytilinidiaceae</taxon>
        <taxon>Mytilinidion</taxon>
    </lineage>
</organism>
<keyword evidence="10" id="KW-1185">Reference proteome</keyword>
<proteinExistence type="inferred from homology"/>
<dbReference type="GeneID" id="54461145"/>
<evidence type="ECO:0000259" key="8">
    <source>
        <dbReference type="Pfam" id="PF01490"/>
    </source>
</evidence>
<evidence type="ECO:0000256" key="1">
    <source>
        <dbReference type="ARBA" id="ARBA00004141"/>
    </source>
</evidence>
<feature type="domain" description="Amino acid transporter transmembrane" evidence="8">
    <location>
        <begin position="54"/>
        <end position="456"/>
    </location>
</feature>
<dbReference type="AlphaFoldDB" id="A0A6A6YHS0"/>
<dbReference type="EMBL" id="MU003703">
    <property type="protein sequence ID" value="KAF2808320.1"/>
    <property type="molecule type" value="Genomic_DNA"/>
</dbReference>
<dbReference type="InterPro" id="IPR013057">
    <property type="entry name" value="AA_transpt_TM"/>
</dbReference>
<feature type="transmembrane region" description="Helical" evidence="7">
    <location>
        <begin position="166"/>
        <end position="186"/>
    </location>
</feature>
<dbReference type="RefSeq" id="XP_033575284.1">
    <property type="nucleotide sequence ID" value="XM_033720252.1"/>
</dbReference>
<comment type="subcellular location">
    <subcellularLocation>
        <location evidence="1">Membrane</location>
        <topology evidence="1">Multi-pass membrane protein</topology>
    </subcellularLocation>
</comment>
<evidence type="ECO:0000313" key="9">
    <source>
        <dbReference type="EMBL" id="KAF2808320.1"/>
    </source>
</evidence>
<feature type="transmembrane region" description="Helical" evidence="7">
    <location>
        <begin position="326"/>
        <end position="345"/>
    </location>
</feature>
<feature type="transmembrane region" description="Helical" evidence="7">
    <location>
        <begin position="84"/>
        <end position="102"/>
    </location>
</feature>
<evidence type="ECO:0000256" key="5">
    <source>
        <dbReference type="ARBA" id="ARBA00023136"/>
    </source>
</evidence>
<dbReference type="PANTHER" id="PTHR22950:SF567">
    <property type="entry name" value="AMINO ACID TRANSPORTER TRANSMEMBRANE DOMAIN-CONTAINING PROTEIN"/>
    <property type="match status" value="1"/>
</dbReference>
<feature type="transmembrane region" description="Helical" evidence="7">
    <location>
        <begin position="253"/>
        <end position="272"/>
    </location>
</feature>
<dbReference type="OrthoDB" id="294730at2759"/>
<reference evidence="11" key="3">
    <citation type="submission" date="2025-04" db="UniProtKB">
        <authorList>
            <consortium name="RefSeq"/>
        </authorList>
    </citation>
    <scope>IDENTIFICATION</scope>
    <source>
        <strain evidence="11">CBS 304.34</strain>
    </source>
</reference>
<feature type="transmembrane region" description="Helical" evidence="7">
    <location>
        <begin position="198"/>
        <end position="217"/>
    </location>
</feature>
<evidence type="ECO:0000313" key="10">
    <source>
        <dbReference type="Proteomes" id="UP000504636"/>
    </source>
</evidence>
<evidence type="ECO:0000256" key="4">
    <source>
        <dbReference type="ARBA" id="ARBA00022989"/>
    </source>
</evidence>
<evidence type="ECO:0000256" key="2">
    <source>
        <dbReference type="ARBA" id="ARBA00008066"/>
    </source>
</evidence>
<dbReference type="Proteomes" id="UP000504636">
    <property type="component" value="Unplaced"/>
</dbReference>
<dbReference type="Pfam" id="PF01490">
    <property type="entry name" value="Aa_trans"/>
    <property type="match status" value="1"/>
</dbReference>
<reference evidence="9 11" key="1">
    <citation type="journal article" date="2020" name="Stud. Mycol.">
        <title>101 Dothideomycetes genomes: a test case for predicting lifestyles and emergence of pathogens.</title>
        <authorList>
            <person name="Haridas S."/>
            <person name="Albert R."/>
            <person name="Binder M."/>
            <person name="Bloem J."/>
            <person name="Labutti K."/>
            <person name="Salamov A."/>
            <person name="Andreopoulos B."/>
            <person name="Baker S."/>
            <person name="Barry K."/>
            <person name="Bills G."/>
            <person name="Bluhm B."/>
            <person name="Cannon C."/>
            <person name="Castanera R."/>
            <person name="Culley D."/>
            <person name="Daum C."/>
            <person name="Ezra D."/>
            <person name="Gonzalez J."/>
            <person name="Henrissat B."/>
            <person name="Kuo A."/>
            <person name="Liang C."/>
            <person name="Lipzen A."/>
            <person name="Lutzoni F."/>
            <person name="Magnuson J."/>
            <person name="Mondo S."/>
            <person name="Nolan M."/>
            <person name="Ohm R."/>
            <person name="Pangilinan J."/>
            <person name="Park H.-J."/>
            <person name="Ramirez L."/>
            <person name="Alfaro M."/>
            <person name="Sun H."/>
            <person name="Tritt A."/>
            <person name="Yoshinaga Y."/>
            <person name="Zwiers L.-H."/>
            <person name="Turgeon B."/>
            <person name="Goodwin S."/>
            <person name="Spatafora J."/>
            <person name="Crous P."/>
            <person name="Grigoriev I."/>
        </authorList>
    </citation>
    <scope>NUCLEOTIDE SEQUENCE</scope>
    <source>
        <strain evidence="9 11">CBS 304.34</strain>
    </source>
</reference>
<feature type="transmembrane region" description="Helical" evidence="7">
    <location>
        <begin position="399"/>
        <end position="421"/>
    </location>
</feature>
<comment type="similarity">
    <text evidence="2">Belongs to the amino acid/polyamine transporter 2 family.</text>
</comment>
<evidence type="ECO:0000256" key="7">
    <source>
        <dbReference type="SAM" id="Phobius"/>
    </source>
</evidence>
<evidence type="ECO:0000313" key="11">
    <source>
        <dbReference type="RefSeq" id="XP_033575284.1"/>
    </source>
</evidence>
<dbReference type="GO" id="GO:0015179">
    <property type="term" value="F:L-amino acid transmembrane transporter activity"/>
    <property type="evidence" value="ECO:0007669"/>
    <property type="project" value="TreeGrafter"/>
</dbReference>
<keyword evidence="4 7" id="KW-1133">Transmembrane helix</keyword>